<protein>
    <submittedName>
        <fullName evidence="1">Uncharacterized protein</fullName>
    </submittedName>
</protein>
<accession>A0ACB7TR90</accession>
<proteinExistence type="predicted"/>
<evidence type="ECO:0000313" key="1">
    <source>
        <dbReference type="EMBL" id="KAH6948867.1"/>
    </source>
</evidence>
<sequence length="179" mass="20591">MPPRVPEDQRRYIARLGRPRVSGEEDALIIAAAVADPFLNAKEIKQELGLHMSSDTVRRRLKEAGLQNCAAAQKPFLTDNQRRQRLEFARAYKGWGVDEWSQVIFTDESTFCTRWDQQQRVWRPLNCSRRLPNADALWSAIQEAWEALSREPETSRALYASMPRRIAEVIAAEGHYTGH</sequence>
<organism evidence="1 2">
    <name type="scientific">Hyalomma asiaticum</name>
    <name type="common">Tick</name>
    <dbReference type="NCBI Taxonomy" id="266040"/>
    <lineage>
        <taxon>Eukaryota</taxon>
        <taxon>Metazoa</taxon>
        <taxon>Ecdysozoa</taxon>
        <taxon>Arthropoda</taxon>
        <taxon>Chelicerata</taxon>
        <taxon>Arachnida</taxon>
        <taxon>Acari</taxon>
        <taxon>Parasitiformes</taxon>
        <taxon>Ixodida</taxon>
        <taxon>Ixodoidea</taxon>
        <taxon>Ixodidae</taxon>
        <taxon>Hyalomminae</taxon>
        <taxon>Hyalomma</taxon>
    </lineage>
</organism>
<gene>
    <name evidence="1" type="ORF">HPB50_026618</name>
</gene>
<comment type="caution">
    <text evidence="1">The sequence shown here is derived from an EMBL/GenBank/DDBJ whole genome shotgun (WGS) entry which is preliminary data.</text>
</comment>
<dbReference type="EMBL" id="CM023481">
    <property type="protein sequence ID" value="KAH6948867.1"/>
    <property type="molecule type" value="Genomic_DNA"/>
</dbReference>
<evidence type="ECO:0000313" key="2">
    <source>
        <dbReference type="Proteomes" id="UP000821845"/>
    </source>
</evidence>
<name>A0ACB7TR90_HYAAI</name>
<dbReference type="Proteomes" id="UP000821845">
    <property type="component" value="Chromosome 1"/>
</dbReference>
<reference evidence="1" key="1">
    <citation type="submission" date="2020-05" db="EMBL/GenBank/DDBJ databases">
        <title>Large-scale comparative analyses of tick genomes elucidate their genetic diversity and vector capacities.</title>
        <authorList>
            <person name="Jia N."/>
            <person name="Wang J."/>
            <person name="Shi W."/>
            <person name="Du L."/>
            <person name="Sun Y."/>
            <person name="Zhan W."/>
            <person name="Jiang J."/>
            <person name="Wang Q."/>
            <person name="Zhang B."/>
            <person name="Ji P."/>
            <person name="Sakyi L.B."/>
            <person name="Cui X."/>
            <person name="Yuan T."/>
            <person name="Jiang B."/>
            <person name="Yang W."/>
            <person name="Lam T.T.-Y."/>
            <person name="Chang Q."/>
            <person name="Ding S."/>
            <person name="Wang X."/>
            <person name="Zhu J."/>
            <person name="Ruan X."/>
            <person name="Zhao L."/>
            <person name="Wei J."/>
            <person name="Que T."/>
            <person name="Du C."/>
            <person name="Cheng J."/>
            <person name="Dai P."/>
            <person name="Han X."/>
            <person name="Huang E."/>
            <person name="Gao Y."/>
            <person name="Liu J."/>
            <person name="Shao H."/>
            <person name="Ye R."/>
            <person name="Li L."/>
            <person name="Wei W."/>
            <person name="Wang X."/>
            <person name="Wang C."/>
            <person name="Yang T."/>
            <person name="Huo Q."/>
            <person name="Li W."/>
            <person name="Guo W."/>
            <person name="Chen H."/>
            <person name="Zhou L."/>
            <person name="Ni X."/>
            <person name="Tian J."/>
            <person name="Zhou Y."/>
            <person name="Sheng Y."/>
            <person name="Liu T."/>
            <person name="Pan Y."/>
            <person name="Xia L."/>
            <person name="Li J."/>
            <person name="Zhao F."/>
            <person name="Cao W."/>
        </authorList>
    </citation>
    <scope>NUCLEOTIDE SEQUENCE</scope>
    <source>
        <strain evidence="1">Hyas-2018</strain>
    </source>
</reference>
<keyword evidence="2" id="KW-1185">Reference proteome</keyword>